<keyword evidence="2" id="KW-1185">Reference proteome</keyword>
<accession>A0AA38KWC8</accession>
<gene>
    <name evidence="1" type="ORF">KI387_025448</name>
</gene>
<organism evidence="1 2">
    <name type="scientific">Taxus chinensis</name>
    <name type="common">Chinese yew</name>
    <name type="synonym">Taxus wallichiana var. chinensis</name>
    <dbReference type="NCBI Taxonomy" id="29808"/>
    <lineage>
        <taxon>Eukaryota</taxon>
        <taxon>Viridiplantae</taxon>
        <taxon>Streptophyta</taxon>
        <taxon>Embryophyta</taxon>
        <taxon>Tracheophyta</taxon>
        <taxon>Spermatophyta</taxon>
        <taxon>Pinopsida</taxon>
        <taxon>Pinidae</taxon>
        <taxon>Conifers II</taxon>
        <taxon>Cupressales</taxon>
        <taxon>Taxaceae</taxon>
        <taxon>Taxus</taxon>
    </lineage>
</organism>
<sequence>YARIGTPPSLMNNSCTVPSWYVSPHLLCTSSSSPSSSFAMPPLDASFSRATNLLCQQQ</sequence>
<dbReference type="Proteomes" id="UP000824469">
    <property type="component" value="Unassembled WGS sequence"/>
</dbReference>
<feature type="non-terminal residue" evidence="1">
    <location>
        <position position="58"/>
    </location>
</feature>
<feature type="non-terminal residue" evidence="1">
    <location>
        <position position="1"/>
    </location>
</feature>
<comment type="caution">
    <text evidence="1">The sequence shown here is derived from an EMBL/GenBank/DDBJ whole genome shotgun (WGS) entry which is preliminary data.</text>
</comment>
<proteinExistence type="predicted"/>
<protein>
    <submittedName>
        <fullName evidence="1">Uncharacterized protein</fullName>
    </submittedName>
</protein>
<name>A0AA38KWC8_TAXCH</name>
<evidence type="ECO:0000313" key="1">
    <source>
        <dbReference type="EMBL" id="KAH9310413.1"/>
    </source>
</evidence>
<reference evidence="1 2" key="1">
    <citation type="journal article" date="2021" name="Nat. Plants">
        <title>The Taxus genome provides insights into paclitaxel biosynthesis.</title>
        <authorList>
            <person name="Xiong X."/>
            <person name="Gou J."/>
            <person name="Liao Q."/>
            <person name="Li Y."/>
            <person name="Zhou Q."/>
            <person name="Bi G."/>
            <person name="Li C."/>
            <person name="Du R."/>
            <person name="Wang X."/>
            <person name="Sun T."/>
            <person name="Guo L."/>
            <person name="Liang H."/>
            <person name="Lu P."/>
            <person name="Wu Y."/>
            <person name="Zhang Z."/>
            <person name="Ro D.K."/>
            <person name="Shang Y."/>
            <person name="Huang S."/>
            <person name="Yan J."/>
        </authorList>
    </citation>
    <scope>NUCLEOTIDE SEQUENCE [LARGE SCALE GENOMIC DNA]</scope>
    <source>
        <strain evidence="1">Ta-2019</strain>
    </source>
</reference>
<dbReference type="AlphaFoldDB" id="A0AA38KWC8"/>
<dbReference type="EMBL" id="JAHRHJ020000006">
    <property type="protein sequence ID" value="KAH9310413.1"/>
    <property type="molecule type" value="Genomic_DNA"/>
</dbReference>
<evidence type="ECO:0000313" key="2">
    <source>
        <dbReference type="Proteomes" id="UP000824469"/>
    </source>
</evidence>